<accession>A0A4Z1E3E1</accession>
<dbReference type="SUPFAM" id="SSF109604">
    <property type="entry name" value="HD-domain/PDEase-like"/>
    <property type="match status" value="1"/>
</dbReference>
<comment type="caution">
    <text evidence="2">The sequence shown here is derived from an EMBL/GenBank/DDBJ whole genome shotgun (WGS) entry which is preliminary data.</text>
</comment>
<sequence>MGFIEAPQWLVPAFTRSARAIGADAPTHLIESVAEGLVASWSSPDRFHHAIKHLVDVLASIDQLAEETHDPDVVRIAGWYHGAEFTALARASYAHKGGEDTMASAERARRELPELGISPTIVERIAAMIAQIHRHSASTVDVDAQALSDADLAGLACEPQKYAAYRKNIRAEYAHIPAEDYLEARIAILRKLTDRPKIFCSPMGRQWEEPARENIAAELSRLTVELERVEAASQGPDADPAAGGPEAGAPVDVTDVAEAARLRRDALSPDPRAARGYTSTLGRSPRPDPRS</sequence>
<dbReference type="Gene3D" id="1.10.3210.10">
    <property type="entry name" value="Hypothetical protein af1432"/>
    <property type="match status" value="1"/>
</dbReference>
<dbReference type="PANTHER" id="PTHR21174">
    <property type="match status" value="1"/>
</dbReference>
<feature type="compositionally biased region" description="Basic and acidic residues" evidence="1">
    <location>
        <begin position="258"/>
        <end position="267"/>
    </location>
</feature>
<dbReference type="EMBL" id="RHPJ01000002">
    <property type="protein sequence ID" value="TGO05780.1"/>
    <property type="molecule type" value="Genomic_DNA"/>
</dbReference>
<evidence type="ECO:0000313" key="3">
    <source>
        <dbReference type="Proteomes" id="UP000297318"/>
    </source>
</evidence>
<dbReference type="InterPro" id="IPR009218">
    <property type="entry name" value="HD_phosphohydro"/>
</dbReference>
<keyword evidence="3" id="KW-1185">Reference proteome</keyword>
<reference evidence="2 3" key="1">
    <citation type="submission" date="2018-11" db="EMBL/GenBank/DDBJ databases">
        <title>Complete genome sequencing of the Actinobacteria Serinibacter sp. K3-2.</title>
        <authorList>
            <person name="Rakitin A.L."/>
            <person name="Beletsky A.V."/>
            <person name="Mardanov A.V."/>
            <person name="Ravin N.V."/>
            <person name="Gromova A.S."/>
            <person name="Filippova S.N."/>
            <person name="Gal'Chenko V.F."/>
        </authorList>
    </citation>
    <scope>NUCLEOTIDE SEQUENCE [LARGE SCALE GENOMIC DNA]</scope>
    <source>
        <strain evidence="2 3">K3-2</strain>
    </source>
</reference>
<feature type="compositionally biased region" description="Low complexity" evidence="1">
    <location>
        <begin position="231"/>
        <end position="250"/>
    </location>
</feature>
<proteinExistence type="predicted"/>
<name>A0A4Z1E3E1_9MICO</name>
<evidence type="ECO:0008006" key="4">
    <source>
        <dbReference type="Google" id="ProtNLM"/>
    </source>
</evidence>
<gene>
    <name evidence="2" type="ORF">SERN_1784</name>
</gene>
<dbReference type="AlphaFoldDB" id="A0A4Z1E3E1"/>
<protein>
    <recommendedName>
        <fullName evidence="4">Metal-dependent HD superfamily phosphohydrolase</fullName>
    </recommendedName>
</protein>
<evidence type="ECO:0000256" key="1">
    <source>
        <dbReference type="SAM" id="MobiDB-lite"/>
    </source>
</evidence>
<evidence type="ECO:0000313" key="2">
    <source>
        <dbReference type="EMBL" id="TGO05780.1"/>
    </source>
</evidence>
<dbReference type="Proteomes" id="UP000297318">
    <property type="component" value="Unassembled WGS sequence"/>
</dbReference>
<dbReference type="PANTHER" id="PTHR21174:SF0">
    <property type="entry name" value="HD PHOSPHOHYDROLASE FAMILY PROTEIN-RELATED"/>
    <property type="match status" value="1"/>
</dbReference>
<organism evidence="2 3">
    <name type="scientific">Serinibacter arcticus</name>
    <dbReference type="NCBI Taxonomy" id="1655435"/>
    <lineage>
        <taxon>Bacteria</taxon>
        <taxon>Bacillati</taxon>
        <taxon>Actinomycetota</taxon>
        <taxon>Actinomycetes</taxon>
        <taxon>Micrococcales</taxon>
        <taxon>Beutenbergiaceae</taxon>
        <taxon>Serinibacter</taxon>
    </lineage>
</organism>
<feature type="region of interest" description="Disordered" evidence="1">
    <location>
        <begin position="230"/>
        <end position="291"/>
    </location>
</feature>